<keyword evidence="3" id="KW-1185">Reference proteome</keyword>
<dbReference type="Pfam" id="PF14325">
    <property type="entry name" value="DUF4383"/>
    <property type="match status" value="1"/>
</dbReference>
<dbReference type="EMBL" id="JBHTCM010000010">
    <property type="protein sequence ID" value="MFC7333633.1"/>
    <property type="molecule type" value="Genomic_DNA"/>
</dbReference>
<reference evidence="3" key="1">
    <citation type="journal article" date="2019" name="Int. J. Syst. Evol. Microbiol.">
        <title>The Global Catalogue of Microorganisms (GCM) 10K type strain sequencing project: providing services to taxonomists for standard genome sequencing and annotation.</title>
        <authorList>
            <consortium name="The Broad Institute Genomics Platform"/>
            <consortium name="The Broad Institute Genome Sequencing Center for Infectious Disease"/>
            <person name="Wu L."/>
            <person name="Ma J."/>
        </authorList>
    </citation>
    <scope>NUCLEOTIDE SEQUENCE [LARGE SCALE GENOMIC DNA]</scope>
    <source>
        <strain evidence="3">CGMCC 1.16275</strain>
    </source>
</reference>
<protein>
    <submittedName>
        <fullName evidence="2">DUF4383 domain-containing protein</fullName>
    </submittedName>
</protein>
<keyword evidence="1" id="KW-1133">Transmembrane helix</keyword>
<proteinExistence type="predicted"/>
<evidence type="ECO:0000256" key="1">
    <source>
        <dbReference type="SAM" id="Phobius"/>
    </source>
</evidence>
<gene>
    <name evidence="2" type="ORF">ACFQPS_10705</name>
</gene>
<feature type="transmembrane region" description="Helical" evidence="1">
    <location>
        <begin position="51"/>
        <end position="71"/>
    </location>
</feature>
<keyword evidence="1" id="KW-0472">Membrane</keyword>
<feature type="transmembrane region" description="Helical" evidence="1">
    <location>
        <begin position="111"/>
        <end position="132"/>
    </location>
</feature>
<sequence length="142" mass="15232">MRTFALVWGLLFTGAGILGFIPALLAPPVDGSALAIDGGYGYLLGLFPVNWVHNLVHLAFGIWGLSASRGWGASRAYARSVAVVYGLLVVMGFFPVLNTTFGLIPIYGHDIWLHALLAAPAAYFGWFVTAPVEARIDGRVRT</sequence>
<keyword evidence="1" id="KW-0812">Transmembrane</keyword>
<name>A0ABW2KUC1_9PROT</name>
<dbReference type="Proteomes" id="UP001596456">
    <property type="component" value="Unassembled WGS sequence"/>
</dbReference>
<evidence type="ECO:0000313" key="3">
    <source>
        <dbReference type="Proteomes" id="UP001596456"/>
    </source>
</evidence>
<accession>A0ABW2KUC1</accession>
<evidence type="ECO:0000313" key="2">
    <source>
        <dbReference type="EMBL" id="MFC7333633.1"/>
    </source>
</evidence>
<comment type="caution">
    <text evidence="2">The sequence shown here is derived from an EMBL/GenBank/DDBJ whole genome shotgun (WGS) entry which is preliminary data.</text>
</comment>
<organism evidence="2 3">
    <name type="scientific">Rhodocista pekingensis</name>
    <dbReference type="NCBI Taxonomy" id="201185"/>
    <lineage>
        <taxon>Bacteria</taxon>
        <taxon>Pseudomonadati</taxon>
        <taxon>Pseudomonadota</taxon>
        <taxon>Alphaproteobacteria</taxon>
        <taxon>Rhodospirillales</taxon>
        <taxon>Azospirillaceae</taxon>
        <taxon>Rhodocista</taxon>
    </lineage>
</organism>
<feature type="transmembrane region" description="Helical" evidence="1">
    <location>
        <begin position="83"/>
        <end position="105"/>
    </location>
</feature>
<dbReference type="RefSeq" id="WP_377358837.1">
    <property type="nucleotide sequence ID" value="NZ_JBHTCM010000010.1"/>
</dbReference>